<sequence length="92" mass="10244">MLVNQDLDELPTEPDAWYDQQLVGLAVLRDGVEVGSIIRVEHYPAQDMLIVGTKDEKEVMVPFVKAFVSTVDIEAKTITVTPPAGLFEEIEE</sequence>
<dbReference type="Pfam" id="PF24986">
    <property type="entry name" value="PRC_RimM"/>
    <property type="match status" value="1"/>
</dbReference>
<reference evidence="2" key="1">
    <citation type="submission" date="2020-05" db="EMBL/GenBank/DDBJ databases">
        <authorList>
            <person name="Chiriac C."/>
            <person name="Salcher M."/>
            <person name="Ghai R."/>
            <person name="Kavagutti S V."/>
        </authorList>
    </citation>
    <scope>NUCLEOTIDE SEQUENCE</scope>
</reference>
<dbReference type="EMBL" id="CAEZXL010000007">
    <property type="protein sequence ID" value="CAB4678747.1"/>
    <property type="molecule type" value="Genomic_DNA"/>
</dbReference>
<dbReference type="SUPFAM" id="SSF50346">
    <property type="entry name" value="PRC-barrel domain"/>
    <property type="match status" value="1"/>
</dbReference>
<evidence type="ECO:0000259" key="1">
    <source>
        <dbReference type="Pfam" id="PF24986"/>
    </source>
</evidence>
<evidence type="ECO:0000313" key="2">
    <source>
        <dbReference type="EMBL" id="CAB4678747.1"/>
    </source>
</evidence>
<organism evidence="2">
    <name type="scientific">freshwater metagenome</name>
    <dbReference type="NCBI Taxonomy" id="449393"/>
    <lineage>
        <taxon>unclassified sequences</taxon>
        <taxon>metagenomes</taxon>
        <taxon>ecological metagenomes</taxon>
    </lineage>
</organism>
<dbReference type="GO" id="GO:0043022">
    <property type="term" value="F:ribosome binding"/>
    <property type="evidence" value="ECO:0007669"/>
    <property type="project" value="InterPro"/>
</dbReference>
<dbReference type="Gene3D" id="2.30.30.240">
    <property type="entry name" value="PRC-barrel domain"/>
    <property type="match status" value="1"/>
</dbReference>
<dbReference type="GO" id="GO:0005840">
    <property type="term" value="C:ribosome"/>
    <property type="evidence" value="ECO:0007669"/>
    <property type="project" value="InterPro"/>
</dbReference>
<accession>A0A6J6MXS8</accession>
<gene>
    <name evidence="2" type="ORF">UFOPK2373_00098</name>
</gene>
<protein>
    <submittedName>
        <fullName evidence="2">Unannotated protein</fullName>
    </submittedName>
</protein>
<dbReference type="PANTHER" id="PTHR33692:SF1">
    <property type="entry name" value="RIBOSOME MATURATION FACTOR RIMM"/>
    <property type="match status" value="1"/>
</dbReference>
<proteinExistence type="predicted"/>
<dbReference type="PANTHER" id="PTHR33692">
    <property type="entry name" value="RIBOSOME MATURATION FACTOR RIMM"/>
    <property type="match status" value="1"/>
</dbReference>
<feature type="domain" description="Ribosome maturation factor RimM PRC barrel" evidence="1">
    <location>
        <begin position="20"/>
        <end position="86"/>
    </location>
</feature>
<dbReference type="AlphaFoldDB" id="A0A6J6MXS8"/>
<dbReference type="InterPro" id="IPR056792">
    <property type="entry name" value="PRC_RimM"/>
</dbReference>
<dbReference type="NCBIfam" id="TIGR02273">
    <property type="entry name" value="16S_RimM"/>
    <property type="match status" value="1"/>
</dbReference>
<dbReference type="GO" id="GO:0006364">
    <property type="term" value="P:rRNA processing"/>
    <property type="evidence" value="ECO:0007669"/>
    <property type="project" value="InterPro"/>
</dbReference>
<dbReference type="InterPro" id="IPR011033">
    <property type="entry name" value="PRC_barrel-like_sf"/>
</dbReference>
<dbReference type="InterPro" id="IPR011961">
    <property type="entry name" value="RimM"/>
</dbReference>
<name>A0A6J6MXS8_9ZZZZ</name>